<evidence type="ECO:0000256" key="1">
    <source>
        <dbReference type="HAMAP-Rule" id="MF_00469"/>
    </source>
</evidence>
<dbReference type="InterPro" id="IPR040503">
    <property type="entry name" value="TRHO_N"/>
</dbReference>
<dbReference type="CDD" id="cd01518">
    <property type="entry name" value="RHOD_YceA"/>
    <property type="match status" value="1"/>
</dbReference>
<feature type="domain" description="Rhodanese" evidence="2">
    <location>
        <begin position="125"/>
        <end position="219"/>
    </location>
</feature>
<accession>A0A931I2U9</accession>
<protein>
    <recommendedName>
        <fullName evidence="1">tRNA uridine(34) hydroxylase</fullName>
        <ecNumber evidence="1">1.14.-.-</ecNumber>
    </recommendedName>
    <alternativeName>
        <fullName evidence="1">tRNA hydroxylation protein O</fullName>
    </alternativeName>
</protein>
<dbReference type="Proteomes" id="UP000631694">
    <property type="component" value="Unassembled WGS sequence"/>
</dbReference>
<dbReference type="InterPro" id="IPR036873">
    <property type="entry name" value="Rhodanese-like_dom_sf"/>
</dbReference>
<dbReference type="SUPFAM" id="SSF52821">
    <property type="entry name" value="Rhodanese/Cell cycle control phosphatase"/>
    <property type="match status" value="1"/>
</dbReference>
<dbReference type="EC" id="1.14.-.-" evidence="1"/>
<organism evidence="3 4">
    <name type="scientific">Methylobrevis albus</name>
    <dbReference type="NCBI Taxonomy" id="2793297"/>
    <lineage>
        <taxon>Bacteria</taxon>
        <taxon>Pseudomonadati</taxon>
        <taxon>Pseudomonadota</taxon>
        <taxon>Alphaproteobacteria</taxon>
        <taxon>Hyphomicrobiales</taxon>
        <taxon>Pleomorphomonadaceae</taxon>
        <taxon>Methylobrevis</taxon>
    </lineage>
</organism>
<keyword evidence="1" id="KW-0560">Oxidoreductase</keyword>
<evidence type="ECO:0000259" key="2">
    <source>
        <dbReference type="PROSITE" id="PS50206"/>
    </source>
</evidence>
<dbReference type="InterPro" id="IPR001763">
    <property type="entry name" value="Rhodanese-like_dom"/>
</dbReference>
<dbReference type="GO" id="GO:0006400">
    <property type="term" value="P:tRNA modification"/>
    <property type="evidence" value="ECO:0007669"/>
    <property type="project" value="UniProtKB-UniRule"/>
</dbReference>
<dbReference type="PROSITE" id="PS50206">
    <property type="entry name" value="RHODANESE_3"/>
    <property type="match status" value="1"/>
</dbReference>
<gene>
    <name evidence="1" type="primary">trhO</name>
    <name evidence="3" type="ORF">I5731_10555</name>
</gene>
<dbReference type="RefSeq" id="WP_197311351.1">
    <property type="nucleotide sequence ID" value="NZ_JADZLT010000050.1"/>
</dbReference>
<dbReference type="Gene3D" id="3.30.70.100">
    <property type="match status" value="1"/>
</dbReference>
<dbReference type="SMART" id="SM00450">
    <property type="entry name" value="RHOD"/>
    <property type="match status" value="1"/>
</dbReference>
<dbReference type="AlphaFoldDB" id="A0A931I2U9"/>
<dbReference type="EMBL" id="JADZLT010000050">
    <property type="protein sequence ID" value="MBH0238265.1"/>
    <property type="molecule type" value="Genomic_DNA"/>
</dbReference>
<reference evidence="3" key="1">
    <citation type="submission" date="2020-12" db="EMBL/GenBank/DDBJ databases">
        <title>Methylobrevis albus sp. nov., isolated from fresh water lack sediment.</title>
        <authorList>
            <person name="Zou Q."/>
        </authorList>
    </citation>
    <scope>NUCLEOTIDE SEQUENCE</scope>
    <source>
        <strain evidence="3">L22</strain>
    </source>
</reference>
<sequence>MSFTVAALYRFVEIPDPAALRDRLQAVAEAGGVKGTLLVAGEGINGTIAGTDDAVEAVLAALAAEPAFGGRDGLELKYSTAAAMPFGRLKVKVKPEIVTIGDAAADPTRRVGTYVAPEDWNALIADPDVVVLDTRNDFEVRMGRFEGAANPEIERFSEFPAYVDRALDPVRQRRVAMYCTGGIRCEKASALLLARGFDEVFHLKGGILAYLEQVPEAESRWRGDCFVFDERVALGHGLAERPGPRERDAGLQKDEP</sequence>
<comment type="caution">
    <text evidence="3">The sequence shown here is derived from an EMBL/GenBank/DDBJ whole genome shotgun (WGS) entry which is preliminary data.</text>
</comment>
<proteinExistence type="inferred from homology"/>
<dbReference type="Gene3D" id="3.40.250.10">
    <property type="entry name" value="Rhodanese-like domain"/>
    <property type="match status" value="1"/>
</dbReference>
<evidence type="ECO:0000313" key="3">
    <source>
        <dbReference type="EMBL" id="MBH0238265.1"/>
    </source>
</evidence>
<comment type="similarity">
    <text evidence="1">Belongs to the TrhO family.</text>
</comment>
<keyword evidence="1" id="KW-0819">tRNA processing</keyword>
<dbReference type="HAMAP" id="MF_00469">
    <property type="entry name" value="TrhO"/>
    <property type="match status" value="1"/>
</dbReference>
<dbReference type="Pfam" id="PF17773">
    <property type="entry name" value="UPF0176_N"/>
    <property type="match status" value="1"/>
</dbReference>
<dbReference type="InterPro" id="IPR020936">
    <property type="entry name" value="TrhO"/>
</dbReference>
<dbReference type="PANTHER" id="PTHR43268">
    <property type="entry name" value="THIOSULFATE SULFURTRANSFERASE/RHODANESE-LIKE DOMAIN-CONTAINING PROTEIN 2"/>
    <property type="match status" value="1"/>
</dbReference>
<keyword evidence="4" id="KW-1185">Reference proteome</keyword>
<dbReference type="PANTHER" id="PTHR43268:SF3">
    <property type="entry name" value="RHODANESE-LIKE DOMAIN-CONTAINING PROTEIN 7-RELATED"/>
    <property type="match status" value="1"/>
</dbReference>
<name>A0A931I2U9_9HYPH</name>
<dbReference type="NCBIfam" id="NF001136">
    <property type="entry name" value="PRK00142.1-4"/>
    <property type="match status" value="1"/>
</dbReference>
<dbReference type="GO" id="GO:0016705">
    <property type="term" value="F:oxidoreductase activity, acting on paired donors, with incorporation or reduction of molecular oxygen"/>
    <property type="evidence" value="ECO:0007669"/>
    <property type="project" value="UniProtKB-UniRule"/>
</dbReference>
<evidence type="ECO:0000313" key="4">
    <source>
        <dbReference type="Proteomes" id="UP000631694"/>
    </source>
</evidence>
<comment type="function">
    <text evidence="1">Catalyzes oxygen-dependent 5-hydroxyuridine (ho5U) modification at position 34 in tRNAs.</text>
</comment>
<dbReference type="Pfam" id="PF00581">
    <property type="entry name" value="Rhodanese"/>
    <property type="match status" value="1"/>
</dbReference>
<comment type="catalytic activity">
    <reaction evidence="1">
        <text>uridine(34) in tRNA + AH2 + O2 = 5-hydroxyuridine(34) in tRNA + A + H2O</text>
        <dbReference type="Rhea" id="RHEA:64224"/>
        <dbReference type="Rhea" id="RHEA-COMP:11727"/>
        <dbReference type="Rhea" id="RHEA-COMP:13381"/>
        <dbReference type="ChEBI" id="CHEBI:13193"/>
        <dbReference type="ChEBI" id="CHEBI:15377"/>
        <dbReference type="ChEBI" id="CHEBI:15379"/>
        <dbReference type="ChEBI" id="CHEBI:17499"/>
        <dbReference type="ChEBI" id="CHEBI:65315"/>
        <dbReference type="ChEBI" id="CHEBI:136877"/>
    </reaction>
</comment>